<dbReference type="AlphaFoldDB" id="A0A1M4U7B7"/>
<dbReference type="STRING" id="2017.SAMN05444320_101326"/>
<feature type="transmembrane region" description="Helical" evidence="2">
    <location>
        <begin position="103"/>
        <end position="123"/>
    </location>
</feature>
<keyword evidence="2" id="KW-1133">Transmembrane helix</keyword>
<evidence type="ECO:0000313" key="4">
    <source>
        <dbReference type="EMBL" id="SHE52662.1"/>
    </source>
</evidence>
<feature type="transmembrane region" description="Helical" evidence="2">
    <location>
        <begin position="38"/>
        <end position="58"/>
    </location>
</feature>
<dbReference type="InterPro" id="IPR025508">
    <property type="entry name" value="DUF4395"/>
</dbReference>
<feature type="domain" description="DUF4395" evidence="3">
    <location>
        <begin position="31"/>
        <end position="160"/>
    </location>
</feature>
<proteinExistence type="predicted"/>
<evidence type="ECO:0000259" key="3">
    <source>
        <dbReference type="Pfam" id="PF14340"/>
    </source>
</evidence>
<accession>A0A1M4U7B7</accession>
<evidence type="ECO:0000256" key="1">
    <source>
        <dbReference type="SAM" id="MobiDB-lite"/>
    </source>
</evidence>
<name>A0A1M4U7B7_STRHI</name>
<protein>
    <recommendedName>
        <fullName evidence="3">DUF4395 domain-containing protein</fullName>
    </recommendedName>
</protein>
<keyword evidence="2" id="KW-0472">Membrane</keyword>
<organism evidence="4 5">
    <name type="scientific">Streptoalloteichus hindustanus</name>
    <dbReference type="NCBI Taxonomy" id="2017"/>
    <lineage>
        <taxon>Bacteria</taxon>
        <taxon>Bacillati</taxon>
        <taxon>Actinomycetota</taxon>
        <taxon>Actinomycetes</taxon>
        <taxon>Pseudonocardiales</taxon>
        <taxon>Pseudonocardiaceae</taxon>
        <taxon>Streptoalloteichus</taxon>
    </lineage>
</organism>
<reference evidence="4 5" key="1">
    <citation type="submission" date="2016-11" db="EMBL/GenBank/DDBJ databases">
        <authorList>
            <person name="Jaros S."/>
            <person name="Januszkiewicz K."/>
            <person name="Wedrychowicz H."/>
        </authorList>
    </citation>
    <scope>NUCLEOTIDE SEQUENCE [LARGE SCALE GENOMIC DNA]</scope>
    <source>
        <strain evidence="4 5">DSM 44523</strain>
    </source>
</reference>
<feature type="transmembrane region" description="Helical" evidence="2">
    <location>
        <begin position="135"/>
        <end position="158"/>
    </location>
</feature>
<gene>
    <name evidence="4" type="ORF">SAMN05444320_101326</name>
</gene>
<dbReference type="Pfam" id="PF14340">
    <property type="entry name" value="DUF4395"/>
    <property type="match status" value="1"/>
</dbReference>
<feature type="compositionally biased region" description="Basic and acidic residues" evidence="1">
    <location>
        <begin position="25"/>
        <end position="34"/>
    </location>
</feature>
<sequence>MSADHPVDPTPSDAPSPSAGRTRPNRADQPVDPRGPRFTAWMTSAVLAVVLVTGSWRLLAAQAVIFALCAFVSLRLNPYGLLFRKAVQPRLRPTTEREATPPLRFAQGVGFAFALVGVVGYASGFTALGVVATSAALVAALLNAAFGFCLGCEAYLLIRRLAPAHRHQTS</sequence>
<dbReference type="RefSeq" id="WP_083959229.1">
    <property type="nucleotide sequence ID" value="NZ_FQVN01000001.1"/>
</dbReference>
<dbReference type="Proteomes" id="UP000184501">
    <property type="component" value="Unassembled WGS sequence"/>
</dbReference>
<evidence type="ECO:0000313" key="5">
    <source>
        <dbReference type="Proteomes" id="UP000184501"/>
    </source>
</evidence>
<keyword evidence="2" id="KW-0812">Transmembrane</keyword>
<keyword evidence="5" id="KW-1185">Reference proteome</keyword>
<dbReference type="EMBL" id="FQVN01000001">
    <property type="protein sequence ID" value="SHE52662.1"/>
    <property type="molecule type" value="Genomic_DNA"/>
</dbReference>
<evidence type="ECO:0000256" key="2">
    <source>
        <dbReference type="SAM" id="Phobius"/>
    </source>
</evidence>
<feature type="region of interest" description="Disordered" evidence="1">
    <location>
        <begin position="1"/>
        <end position="34"/>
    </location>
</feature>